<feature type="active site" description="Proton donor/acceptor" evidence="12">
    <location>
        <position position="144"/>
    </location>
</feature>
<evidence type="ECO:0000256" key="9">
    <source>
        <dbReference type="ARBA" id="ARBA00022984"/>
    </source>
</evidence>
<dbReference type="InterPro" id="IPR038063">
    <property type="entry name" value="Transpep_catalytic_dom"/>
</dbReference>
<keyword evidence="8 12" id="KW-0133">Cell shape</keyword>
<dbReference type="GO" id="GO:0016740">
    <property type="term" value="F:transferase activity"/>
    <property type="evidence" value="ECO:0007669"/>
    <property type="project" value="UniProtKB-KW"/>
</dbReference>
<evidence type="ECO:0000256" key="12">
    <source>
        <dbReference type="PROSITE-ProRule" id="PRU01373"/>
    </source>
</evidence>
<dbReference type="PROSITE" id="PS52029">
    <property type="entry name" value="LD_TPASE"/>
    <property type="match status" value="1"/>
</dbReference>
<comment type="similarity">
    <text evidence="2">Belongs to the YkuD family.</text>
</comment>
<keyword evidence="4" id="KW-0132">Cell division</keyword>
<dbReference type="UniPathway" id="UPA00219"/>
<organism evidence="14 15">
    <name type="scientific">Methyloceanibacter methanicus</name>
    <dbReference type="NCBI Taxonomy" id="1774968"/>
    <lineage>
        <taxon>Bacteria</taxon>
        <taxon>Pseudomonadati</taxon>
        <taxon>Pseudomonadota</taxon>
        <taxon>Alphaproteobacteria</taxon>
        <taxon>Hyphomicrobiales</taxon>
        <taxon>Hyphomicrobiaceae</taxon>
        <taxon>Methyloceanibacter</taxon>
    </lineage>
</organism>
<dbReference type="GO" id="GO:0009252">
    <property type="term" value="P:peptidoglycan biosynthetic process"/>
    <property type="evidence" value="ECO:0007669"/>
    <property type="project" value="UniProtKB-UniPathway"/>
</dbReference>
<keyword evidence="5" id="KW-0808">Transferase</keyword>
<dbReference type="RefSeq" id="WP_141701029.1">
    <property type="nucleotide sequence ID" value="NZ_LPWG01000002.1"/>
</dbReference>
<dbReference type="GO" id="GO:0071555">
    <property type="term" value="P:cell wall organization"/>
    <property type="evidence" value="ECO:0007669"/>
    <property type="project" value="UniProtKB-UniRule"/>
</dbReference>
<dbReference type="InterPro" id="IPR005490">
    <property type="entry name" value="LD_TPept_cat_dom"/>
</dbReference>
<evidence type="ECO:0000256" key="2">
    <source>
        <dbReference type="ARBA" id="ARBA00005992"/>
    </source>
</evidence>
<feature type="domain" description="L,D-TPase catalytic" evidence="13">
    <location>
        <begin position="32"/>
        <end position="184"/>
    </location>
</feature>
<dbReference type="InterPro" id="IPR036615">
    <property type="entry name" value="Mur_ligase_C_dom_sf"/>
</dbReference>
<evidence type="ECO:0000259" key="13">
    <source>
        <dbReference type="PROSITE" id="PS52029"/>
    </source>
</evidence>
<dbReference type="InterPro" id="IPR050061">
    <property type="entry name" value="MurCDEF_pg_biosynth"/>
</dbReference>
<dbReference type="Gene3D" id="3.40.50.720">
    <property type="entry name" value="NAD(P)-binding Rossmann-like Domain"/>
    <property type="match status" value="1"/>
</dbReference>
<evidence type="ECO:0000256" key="7">
    <source>
        <dbReference type="ARBA" id="ARBA00022840"/>
    </source>
</evidence>
<dbReference type="Gene3D" id="2.40.440.10">
    <property type="entry name" value="L,D-transpeptidase catalytic domain-like"/>
    <property type="match status" value="1"/>
</dbReference>
<dbReference type="Gene3D" id="3.40.1190.10">
    <property type="entry name" value="Mur-like, catalytic domain"/>
    <property type="match status" value="1"/>
</dbReference>
<evidence type="ECO:0000256" key="3">
    <source>
        <dbReference type="ARBA" id="ARBA00022598"/>
    </source>
</evidence>
<evidence type="ECO:0000313" key="14">
    <source>
        <dbReference type="EMBL" id="ODS01112.1"/>
    </source>
</evidence>
<evidence type="ECO:0000256" key="11">
    <source>
        <dbReference type="ARBA" id="ARBA00023316"/>
    </source>
</evidence>
<keyword evidence="7" id="KW-0067">ATP-binding</keyword>
<dbReference type="Gene3D" id="3.90.190.20">
    <property type="entry name" value="Mur ligase, C-terminal domain"/>
    <property type="match status" value="1"/>
</dbReference>
<dbReference type="GO" id="GO:0016881">
    <property type="term" value="F:acid-amino acid ligase activity"/>
    <property type="evidence" value="ECO:0007669"/>
    <property type="project" value="InterPro"/>
</dbReference>
<dbReference type="PANTHER" id="PTHR43445:SF3">
    <property type="entry name" value="UDP-N-ACETYLMURAMATE--L-ALANINE LIGASE"/>
    <property type="match status" value="1"/>
</dbReference>
<dbReference type="CDD" id="cd16913">
    <property type="entry name" value="YkuD_like"/>
    <property type="match status" value="1"/>
</dbReference>
<dbReference type="GO" id="GO:0005524">
    <property type="term" value="F:ATP binding"/>
    <property type="evidence" value="ECO:0007669"/>
    <property type="project" value="UniProtKB-KW"/>
</dbReference>
<name>A0A1E3W6I8_9HYPH</name>
<accession>A0A1E3W6I8</accession>
<dbReference type="GO" id="GO:0008360">
    <property type="term" value="P:regulation of cell shape"/>
    <property type="evidence" value="ECO:0007669"/>
    <property type="project" value="UniProtKB-UniRule"/>
</dbReference>
<protein>
    <recommendedName>
        <fullName evidence="13">L,D-TPase catalytic domain-containing protein</fullName>
    </recommendedName>
</protein>
<evidence type="ECO:0000256" key="6">
    <source>
        <dbReference type="ARBA" id="ARBA00022741"/>
    </source>
</evidence>
<dbReference type="SUPFAM" id="SSF51984">
    <property type="entry name" value="MurCD N-terminal domain"/>
    <property type="match status" value="1"/>
</dbReference>
<comment type="pathway">
    <text evidence="1 12">Cell wall biogenesis; peptidoglycan biosynthesis.</text>
</comment>
<dbReference type="Pfam" id="PF01225">
    <property type="entry name" value="Mur_ligase"/>
    <property type="match status" value="1"/>
</dbReference>
<comment type="caution">
    <text evidence="14">The sequence shown here is derived from an EMBL/GenBank/DDBJ whole genome shotgun (WGS) entry which is preliminary data.</text>
</comment>
<proteinExistence type="inferred from homology"/>
<gene>
    <name evidence="14" type="ORF">AUC68_12090</name>
</gene>
<dbReference type="InterPro" id="IPR000713">
    <property type="entry name" value="Mur_ligase_N"/>
</dbReference>
<dbReference type="InterPro" id="IPR013221">
    <property type="entry name" value="Mur_ligase_cen"/>
</dbReference>
<dbReference type="SUPFAM" id="SSF53623">
    <property type="entry name" value="MurD-like peptide ligases, catalytic domain"/>
    <property type="match status" value="1"/>
</dbReference>
<evidence type="ECO:0000256" key="4">
    <source>
        <dbReference type="ARBA" id="ARBA00022618"/>
    </source>
</evidence>
<dbReference type="Proteomes" id="UP000094501">
    <property type="component" value="Unassembled WGS sequence"/>
</dbReference>
<dbReference type="Pfam" id="PF03734">
    <property type="entry name" value="YkuD"/>
    <property type="match status" value="1"/>
</dbReference>
<feature type="active site" description="Nucleophile" evidence="12">
    <location>
        <position position="160"/>
    </location>
</feature>
<dbReference type="GO" id="GO:0051301">
    <property type="term" value="P:cell division"/>
    <property type="evidence" value="ECO:0007669"/>
    <property type="project" value="UniProtKB-KW"/>
</dbReference>
<evidence type="ECO:0000256" key="1">
    <source>
        <dbReference type="ARBA" id="ARBA00004752"/>
    </source>
</evidence>
<sequence length="651" mass="68913">MTPPTPAITARAIALFEAARERPGAPQPIPERLFLIDVERQIATLIENGAVVASWPVSTARNGIGGANNSLKTPPGWHRIDAKIGTGAGAGTVFSSREPTGEVWQGEPCEADLILTRILTLDGLEEGVNRGPGCDSRERYIYIHGSNHEVLIGRPVSCGCVRMSNADVTALFDRAREGDFVLIVPSETRAIPDLASGRFHYAGLGGSGMSAIAQFQAMKGGRVSGSDRAFDQGERAAVRARFEALGISVFPQDGSGVGEDCAALVVSTAVEETVPDFATAQARGVPVVHRSEMLAHFVGTYRSIAVTGTSGKSTVTGMIFEILRGIGADPSVITGGDLPALQAQGLIGNAYAGESDLLVVEADESDGSLVRYAPSIGVVLNLQRDHKEMDEVAAMFATLRARTRESLVVGDDANLDAFAGGAIRFGLSERADVRATDVQHHPNGARFRVEGVGFEIPVPGLHNVTNALAAIAACRAAGFPLESMAAPLAGFSGIGRRFQTVGRARGIEVVDDFAHNAEKIAAAIRTAKLRGQRVLAIYQPHGYGPTRFLWQDFVRTFSSELSAQDRLLMLEVFYAGGTATRDFSAADIVREIATKGTNASFAPSREWLIARIADEAREGDVVLVMGARDPSLTGFARDILGALEGGAARRA</sequence>
<dbReference type="InterPro" id="IPR036565">
    <property type="entry name" value="Mur-like_cat_sf"/>
</dbReference>
<reference evidence="14 15" key="1">
    <citation type="journal article" date="2016" name="Environ. Microbiol.">
        <title>New Methyloceanibacter diversity from North Sea sediments includes methanotroph containing solely the soluble methane monooxygenase.</title>
        <authorList>
            <person name="Vekeman B."/>
            <person name="Kerckhof F.M."/>
            <person name="Cremers G."/>
            <person name="de Vos P."/>
            <person name="Vandamme P."/>
            <person name="Boon N."/>
            <person name="Op den Camp H.J."/>
            <person name="Heylen K."/>
        </authorList>
    </citation>
    <scope>NUCLEOTIDE SEQUENCE [LARGE SCALE GENOMIC DNA]</scope>
    <source>
        <strain evidence="14 15">R-67174</strain>
    </source>
</reference>
<dbReference type="OrthoDB" id="9804126at2"/>
<keyword evidence="3" id="KW-0436">Ligase</keyword>
<evidence type="ECO:0000256" key="8">
    <source>
        <dbReference type="ARBA" id="ARBA00022960"/>
    </source>
</evidence>
<dbReference type="STRING" id="1774968.AUC68_12090"/>
<dbReference type="Pfam" id="PF02875">
    <property type="entry name" value="Mur_ligase_C"/>
    <property type="match status" value="1"/>
</dbReference>
<dbReference type="AlphaFoldDB" id="A0A1E3W6I8"/>
<evidence type="ECO:0000256" key="10">
    <source>
        <dbReference type="ARBA" id="ARBA00023306"/>
    </source>
</evidence>
<keyword evidence="15" id="KW-1185">Reference proteome</keyword>
<dbReference type="SUPFAM" id="SSF141523">
    <property type="entry name" value="L,D-transpeptidase catalytic domain-like"/>
    <property type="match status" value="1"/>
</dbReference>
<evidence type="ECO:0000313" key="15">
    <source>
        <dbReference type="Proteomes" id="UP000094501"/>
    </source>
</evidence>
<dbReference type="PANTHER" id="PTHR43445">
    <property type="entry name" value="UDP-N-ACETYLMURAMATE--L-ALANINE LIGASE-RELATED"/>
    <property type="match status" value="1"/>
</dbReference>
<dbReference type="GO" id="GO:0004180">
    <property type="term" value="F:carboxypeptidase activity"/>
    <property type="evidence" value="ECO:0007669"/>
    <property type="project" value="UniProtKB-ARBA"/>
</dbReference>
<evidence type="ECO:0000256" key="5">
    <source>
        <dbReference type="ARBA" id="ARBA00022679"/>
    </source>
</evidence>
<keyword evidence="11 12" id="KW-0961">Cell wall biogenesis/degradation</keyword>
<keyword evidence="10" id="KW-0131">Cell cycle</keyword>
<dbReference type="EMBL" id="LPWG01000002">
    <property type="protein sequence ID" value="ODS01112.1"/>
    <property type="molecule type" value="Genomic_DNA"/>
</dbReference>
<keyword evidence="6" id="KW-0547">Nucleotide-binding</keyword>
<dbReference type="InterPro" id="IPR004101">
    <property type="entry name" value="Mur_ligase_C"/>
</dbReference>
<keyword evidence="9 12" id="KW-0573">Peptidoglycan synthesis</keyword>
<dbReference type="SUPFAM" id="SSF53244">
    <property type="entry name" value="MurD-like peptide ligases, peptide-binding domain"/>
    <property type="match status" value="1"/>
</dbReference>
<dbReference type="Pfam" id="PF08245">
    <property type="entry name" value="Mur_ligase_M"/>
    <property type="match status" value="1"/>
</dbReference>